<keyword evidence="2" id="KW-1185">Reference proteome</keyword>
<evidence type="ECO:0000313" key="1">
    <source>
        <dbReference type="EMBL" id="MBP2190200.1"/>
    </source>
</evidence>
<dbReference type="CDD" id="cd23714">
    <property type="entry name" value="beta-trefoil_Ricin_MtaL"/>
    <property type="match status" value="1"/>
</dbReference>
<organism evidence="1 2">
    <name type="scientific">Nocardia goodfellowii</name>
    <dbReference type="NCBI Taxonomy" id="882446"/>
    <lineage>
        <taxon>Bacteria</taxon>
        <taxon>Bacillati</taxon>
        <taxon>Actinomycetota</taxon>
        <taxon>Actinomycetes</taxon>
        <taxon>Mycobacteriales</taxon>
        <taxon>Nocardiaceae</taxon>
        <taxon>Nocardia</taxon>
    </lineage>
</organism>
<evidence type="ECO:0000313" key="2">
    <source>
        <dbReference type="Proteomes" id="UP001519325"/>
    </source>
</evidence>
<dbReference type="RefSeq" id="WP_209889999.1">
    <property type="nucleotide sequence ID" value="NZ_JAGGMR010000001.1"/>
</dbReference>
<dbReference type="Proteomes" id="UP001519325">
    <property type="component" value="Unassembled WGS sequence"/>
</dbReference>
<gene>
    <name evidence="1" type="ORF">BJ987_003101</name>
</gene>
<name>A0ABS4QET4_9NOCA</name>
<comment type="caution">
    <text evidence="1">The sequence shown here is derived from an EMBL/GenBank/DDBJ whole genome shotgun (WGS) entry which is preliminary data.</text>
</comment>
<sequence length="117" mass="13763">MGNVFERWEIFPFEEGVTIQNKGTKFWAMHPKDDDDVRCCYEFDSRLSKWCIEEAGDGRYIIQLADRDLVWTAFRQEPDGPLSVGVRPDSAEGHPTVDIRACHRRLNLVRRPKRVRR</sequence>
<accession>A0ABS4QET4</accession>
<reference evidence="1 2" key="1">
    <citation type="submission" date="2021-03" db="EMBL/GenBank/DDBJ databases">
        <title>Sequencing the genomes of 1000 actinobacteria strains.</title>
        <authorList>
            <person name="Klenk H.-P."/>
        </authorList>
    </citation>
    <scope>NUCLEOTIDE SEQUENCE [LARGE SCALE GENOMIC DNA]</scope>
    <source>
        <strain evidence="1 2">DSM 45516</strain>
    </source>
</reference>
<protein>
    <submittedName>
        <fullName evidence="1">Uncharacterized protein</fullName>
    </submittedName>
</protein>
<proteinExistence type="predicted"/>
<dbReference type="EMBL" id="JAGGMR010000001">
    <property type="protein sequence ID" value="MBP2190200.1"/>
    <property type="molecule type" value="Genomic_DNA"/>
</dbReference>
<dbReference type="Gene3D" id="2.80.10.50">
    <property type="match status" value="1"/>
</dbReference>